<evidence type="ECO:0000313" key="2">
    <source>
        <dbReference type="Proteomes" id="UP000070250"/>
    </source>
</evidence>
<keyword evidence="2" id="KW-1185">Reference proteome</keyword>
<dbReference type="AlphaFoldDB" id="A0A127FB02"/>
<sequence>MDFESWPRRTRRLFSIDIDRWWKLRSEISLEVAVYLTVKPARCDALAKRINGLQELLTIEWNDELFAFGSHFRFSHSFKGSVRFDVSAA</sequence>
<name>A0A127FB02_STEDE</name>
<dbReference type="KEGG" id="sdf:ACG33_06685"/>
<reference evidence="1 2" key="1">
    <citation type="submission" date="2015-06" db="EMBL/GenBank/DDBJ databases">
        <title>A Comprehensive Approach to Explore the Metabolic and Phylogenetic Diversity of Bacterial Steroid Degradation in the Environment: Testosterone as an Example.</title>
        <authorList>
            <person name="Yang F.-C."/>
            <person name="Chen Y.-L."/>
            <person name="Yu C.-P."/>
            <person name="Tang S.-L."/>
            <person name="Wang P.-H."/>
            <person name="Ismail W."/>
            <person name="Wang C.-H."/>
            <person name="Yang C.-Y."/>
            <person name="Chiang Y.-R."/>
        </authorList>
    </citation>
    <scope>NUCLEOTIDE SEQUENCE [LARGE SCALE GENOMIC DNA]</scope>
    <source>
        <strain evidence="1 2">DSM 18526</strain>
    </source>
</reference>
<protein>
    <submittedName>
        <fullName evidence="1">Uncharacterized protein</fullName>
    </submittedName>
</protein>
<dbReference type="EMBL" id="CP011971">
    <property type="protein sequence ID" value="AMN46788.1"/>
    <property type="molecule type" value="Genomic_DNA"/>
</dbReference>
<dbReference type="Proteomes" id="UP000070250">
    <property type="component" value="Chromosome"/>
</dbReference>
<gene>
    <name evidence="1" type="ORF">ACG33_06685</name>
</gene>
<evidence type="ECO:0000313" key="1">
    <source>
        <dbReference type="EMBL" id="AMN46788.1"/>
    </source>
</evidence>
<organism evidence="1 2">
    <name type="scientific">Steroidobacter denitrificans</name>
    <dbReference type="NCBI Taxonomy" id="465721"/>
    <lineage>
        <taxon>Bacteria</taxon>
        <taxon>Pseudomonadati</taxon>
        <taxon>Pseudomonadota</taxon>
        <taxon>Gammaproteobacteria</taxon>
        <taxon>Steroidobacterales</taxon>
        <taxon>Steroidobacteraceae</taxon>
        <taxon>Steroidobacter</taxon>
    </lineage>
</organism>
<accession>A0A127FB02</accession>
<proteinExistence type="predicted"/>